<evidence type="ECO:0000313" key="1">
    <source>
        <dbReference type="EMBL" id="PZX59156.1"/>
    </source>
</evidence>
<dbReference type="Proteomes" id="UP000249115">
    <property type="component" value="Unassembled WGS sequence"/>
</dbReference>
<name>A0A2W7RJG7_9BACT</name>
<gene>
    <name evidence="1" type="ORF">LV84_01182</name>
</gene>
<dbReference type="AlphaFoldDB" id="A0A2W7RJG7"/>
<organism evidence="1 2">
    <name type="scientific">Algoriphagus ratkowskyi</name>
    <dbReference type="NCBI Taxonomy" id="57028"/>
    <lineage>
        <taxon>Bacteria</taxon>
        <taxon>Pseudomonadati</taxon>
        <taxon>Bacteroidota</taxon>
        <taxon>Cytophagia</taxon>
        <taxon>Cytophagales</taxon>
        <taxon>Cyclobacteriaceae</taxon>
        <taxon>Algoriphagus</taxon>
    </lineage>
</organism>
<accession>A0A2W7RJG7</accession>
<protein>
    <submittedName>
        <fullName evidence="1">Uncharacterized protein</fullName>
    </submittedName>
</protein>
<reference evidence="1 2" key="1">
    <citation type="submission" date="2018-06" db="EMBL/GenBank/DDBJ databases">
        <title>Genomic Encyclopedia of Archaeal and Bacterial Type Strains, Phase II (KMG-II): from individual species to whole genera.</title>
        <authorList>
            <person name="Goeker M."/>
        </authorList>
    </citation>
    <scope>NUCLEOTIDE SEQUENCE [LARGE SCALE GENOMIC DNA]</scope>
    <source>
        <strain evidence="1 2">DSM 22686</strain>
    </source>
</reference>
<dbReference type="EMBL" id="QKZU01000004">
    <property type="protein sequence ID" value="PZX59156.1"/>
    <property type="molecule type" value="Genomic_DNA"/>
</dbReference>
<sequence length="51" mass="5942">MNVFFLIYFPNRPFQKELVRSTLVTNYLPDLNTIIWKDVSPARIITGSTNP</sequence>
<evidence type="ECO:0000313" key="2">
    <source>
        <dbReference type="Proteomes" id="UP000249115"/>
    </source>
</evidence>
<comment type="caution">
    <text evidence="1">The sequence shown here is derived from an EMBL/GenBank/DDBJ whole genome shotgun (WGS) entry which is preliminary data.</text>
</comment>
<proteinExistence type="predicted"/>